<feature type="transmembrane region" description="Helical" evidence="1">
    <location>
        <begin position="12"/>
        <end position="31"/>
    </location>
</feature>
<keyword evidence="1" id="KW-0812">Transmembrane</keyword>
<reference evidence="2 3" key="1">
    <citation type="journal article" date="2018" name="Proc. Natl. Acad. Sci. U.S.A.">
        <title>Linking secondary metabolites to gene clusters through genome sequencing of six diverse Aspergillus species.</title>
        <authorList>
            <person name="Kaerboelling I."/>
            <person name="Vesth T.C."/>
            <person name="Frisvad J.C."/>
            <person name="Nybo J.L."/>
            <person name="Theobald S."/>
            <person name="Kuo A."/>
            <person name="Bowyer P."/>
            <person name="Matsuda Y."/>
            <person name="Mondo S."/>
            <person name="Lyhne E.K."/>
            <person name="Kogle M.E."/>
            <person name="Clum A."/>
            <person name="Lipzen A."/>
            <person name="Salamov A."/>
            <person name="Ngan C.Y."/>
            <person name="Daum C."/>
            <person name="Chiniquy J."/>
            <person name="Barry K."/>
            <person name="LaButti K."/>
            <person name="Haridas S."/>
            <person name="Simmons B.A."/>
            <person name="Magnuson J.K."/>
            <person name="Mortensen U.H."/>
            <person name="Larsen T.O."/>
            <person name="Grigoriev I.V."/>
            <person name="Baker S.E."/>
            <person name="Andersen M.R."/>
        </authorList>
    </citation>
    <scope>NUCLEOTIDE SEQUENCE [LARGE SCALE GENOMIC DNA]</scope>
    <source>
        <strain evidence="2 3">IBT 24754</strain>
    </source>
</reference>
<proteinExistence type="predicted"/>
<evidence type="ECO:0000313" key="2">
    <source>
        <dbReference type="EMBL" id="PTU22669.1"/>
    </source>
</evidence>
<evidence type="ECO:0000313" key="3">
    <source>
        <dbReference type="Proteomes" id="UP000244073"/>
    </source>
</evidence>
<dbReference type="VEuPathDB" id="FungiDB:P175DRAFT_0529745"/>
<protein>
    <submittedName>
        <fullName evidence="2">Uncharacterized protein</fullName>
    </submittedName>
</protein>
<keyword evidence="1" id="KW-1133">Transmembrane helix</keyword>
<dbReference type="RefSeq" id="XP_040754061.1">
    <property type="nucleotide sequence ID" value="XM_040899719.1"/>
</dbReference>
<organism evidence="2 3">
    <name type="scientific">Aspergillus ochraceoroseus IBT 24754</name>
    <dbReference type="NCBI Taxonomy" id="1392256"/>
    <lineage>
        <taxon>Eukaryota</taxon>
        <taxon>Fungi</taxon>
        <taxon>Dikarya</taxon>
        <taxon>Ascomycota</taxon>
        <taxon>Pezizomycotina</taxon>
        <taxon>Eurotiomycetes</taxon>
        <taxon>Eurotiomycetidae</taxon>
        <taxon>Eurotiales</taxon>
        <taxon>Aspergillaceae</taxon>
        <taxon>Aspergillus</taxon>
        <taxon>Aspergillus subgen. Nidulantes</taxon>
    </lineage>
</organism>
<name>A0A2T5M2B9_9EURO</name>
<dbReference type="Proteomes" id="UP000244073">
    <property type="component" value="Unassembled WGS sequence"/>
</dbReference>
<comment type="caution">
    <text evidence="2">The sequence shown here is derived from an EMBL/GenBank/DDBJ whole genome shotgun (WGS) entry which is preliminary data.</text>
</comment>
<dbReference type="GeneID" id="63816601"/>
<dbReference type="EMBL" id="MSFN02000002">
    <property type="protein sequence ID" value="PTU22669.1"/>
    <property type="molecule type" value="Genomic_DNA"/>
</dbReference>
<evidence type="ECO:0000256" key="1">
    <source>
        <dbReference type="SAM" id="Phobius"/>
    </source>
</evidence>
<gene>
    <name evidence="2" type="ORF">P175DRAFT_0529745</name>
</gene>
<accession>A0A2T5M2B9</accession>
<dbReference type="AlphaFoldDB" id="A0A2T5M2B9"/>
<sequence length="81" mass="8727">MDFGIVRLDMPCRVLGIPVYVVTGIALSMAAGNWSTSPNSLDELAPGNGSRACGVQPMKTPSSTAWALPSTRHQLHLKDFW</sequence>
<keyword evidence="1" id="KW-0472">Membrane</keyword>